<evidence type="ECO:0000313" key="2">
    <source>
        <dbReference type="EnsemblPlants" id="TuG1812G0400004017.01.T01"/>
    </source>
</evidence>
<keyword evidence="3" id="KW-1185">Reference proteome</keyword>
<feature type="compositionally biased region" description="Basic and acidic residues" evidence="1">
    <location>
        <begin position="22"/>
        <end position="31"/>
    </location>
</feature>
<reference evidence="2" key="2">
    <citation type="submission" date="2018-03" db="EMBL/GenBank/DDBJ databases">
        <title>The Triticum urartu genome reveals the dynamic nature of wheat genome evolution.</title>
        <authorList>
            <person name="Ling H."/>
            <person name="Ma B."/>
            <person name="Shi X."/>
            <person name="Liu H."/>
            <person name="Dong L."/>
            <person name="Sun H."/>
            <person name="Cao Y."/>
            <person name="Gao Q."/>
            <person name="Zheng S."/>
            <person name="Li Y."/>
            <person name="Yu Y."/>
            <person name="Du H."/>
            <person name="Qi M."/>
            <person name="Li Y."/>
            <person name="Yu H."/>
            <person name="Cui Y."/>
            <person name="Wang N."/>
            <person name="Chen C."/>
            <person name="Wu H."/>
            <person name="Zhao Y."/>
            <person name="Zhang J."/>
            <person name="Li Y."/>
            <person name="Zhou W."/>
            <person name="Zhang B."/>
            <person name="Hu W."/>
            <person name="Eijk M."/>
            <person name="Tang J."/>
            <person name="Witsenboer H."/>
            <person name="Zhao S."/>
            <person name="Li Z."/>
            <person name="Zhang A."/>
            <person name="Wang D."/>
            <person name="Liang C."/>
        </authorList>
    </citation>
    <scope>NUCLEOTIDE SEQUENCE [LARGE SCALE GENOMIC DNA]</scope>
    <source>
        <strain evidence="2">cv. G1812</strain>
    </source>
</reference>
<reference evidence="2" key="3">
    <citation type="submission" date="2022-06" db="UniProtKB">
        <authorList>
            <consortium name="EnsemblPlants"/>
        </authorList>
    </citation>
    <scope>IDENTIFICATION</scope>
</reference>
<sequence>MDWHIPVSPVWDTRWLESQTTKEDDSDDWLHRNPTYVQGARSAEHNSNVLRTGSRSAEHNSNVLQTGGEHGQHDFVPTSFIFSPSIEPQDPAARYEKERIRKRTKYLEMSTDQRDALLYRVREYKKRKRTTCASSDQYDHAGVSNIDEDSDVAGIFEPMRPDAQIEGVLSSLP</sequence>
<dbReference type="Proteomes" id="UP000015106">
    <property type="component" value="Chromosome 4"/>
</dbReference>
<evidence type="ECO:0000313" key="3">
    <source>
        <dbReference type="Proteomes" id="UP000015106"/>
    </source>
</evidence>
<proteinExistence type="predicted"/>
<dbReference type="AlphaFoldDB" id="A0A8R7UB51"/>
<protein>
    <submittedName>
        <fullName evidence="2">Uncharacterized protein</fullName>
    </submittedName>
</protein>
<accession>A0A8R7UB51</accession>
<dbReference type="Gramene" id="TuG1812G0400004017.01.T01">
    <property type="protein sequence ID" value="TuG1812G0400004017.01.T01"/>
    <property type="gene ID" value="TuG1812G0400004017.01"/>
</dbReference>
<feature type="region of interest" description="Disordered" evidence="1">
    <location>
        <begin position="22"/>
        <end position="56"/>
    </location>
</feature>
<reference evidence="3" key="1">
    <citation type="journal article" date="2013" name="Nature">
        <title>Draft genome of the wheat A-genome progenitor Triticum urartu.</title>
        <authorList>
            <person name="Ling H.Q."/>
            <person name="Zhao S."/>
            <person name="Liu D."/>
            <person name="Wang J."/>
            <person name="Sun H."/>
            <person name="Zhang C."/>
            <person name="Fan H."/>
            <person name="Li D."/>
            <person name="Dong L."/>
            <person name="Tao Y."/>
            <person name="Gao C."/>
            <person name="Wu H."/>
            <person name="Li Y."/>
            <person name="Cui Y."/>
            <person name="Guo X."/>
            <person name="Zheng S."/>
            <person name="Wang B."/>
            <person name="Yu K."/>
            <person name="Liang Q."/>
            <person name="Yang W."/>
            <person name="Lou X."/>
            <person name="Chen J."/>
            <person name="Feng M."/>
            <person name="Jian J."/>
            <person name="Zhang X."/>
            <person name="Luo G."/>
            <person name="Jiang Y."/>
            <person name="Liu J."/>
            <person name="Wang Z."/>
            <person name="Sha Y."/>
            <person name="Zhang B."/>
            <person name="Wu H."/>
            <person name="Tang D."/>
            <person name="Shen Q."/>
            <person name="Xue P."/>
            <person name="Zou S."/>
            <person name="Wang X."/>
            <person name="Liu X."/>
            <person name="Wang F."/>
            <person name="Yang Y."/>
            <person name="An X."/>
            <person name="Dong Z."/>
            <person name="Zhang K."/>
            <person name="Zhang X."/>
            <person name="Luo M.C."/>
            <person name="Dvorak J."/>
            <person name="Tong Y."/>
            <person name="Wang J."/>
            <person name="Yang H."/>
            <person name="Li Z."/>
            <person name="Wang D."/>
            <person name="Zhang A."/>
            <person name="Wang J."/>
        </authorList>
    </citation>
    <scope>NUCLEOTIDE SEQUENCE</scope>
    <source>
        <strain evidence="3">cv. G1812</strain>
    </source>
</reference>
<organism evidence="2 3">
    <name type="scientific">Triticum urartu</name>
    <name type="common">Red wild einkorn</name>
    <name type="synonym">Crithodium urartu</name>
    <dbReference type="NCBI Taxonomy" id="4572"/>
    <lineage>
        <taxon>Eukaryota</taxon>
        <taxon>Viridiplantae</taxon>
        <taxon>Streptophyta</taxon>
        <taxon>Embryophyta</taxon>
        <taxon>Tracheophyta</taxon>
        <taxon>Spermatophyta</taxon>
        <taxon>Magnoliopsida</taxon>
        <taxon>Liliopsida</taxon>
        <taxon>Poales</taxon>
        <taxon>Poaceae</taxon>
        <taxon>BOP clade</taxon>
        <taxon>Pooideae</taxon>
        <taxon>Triticodae</taxon>
        <taxon>Triticeae</taxon>
        <taxon>Triticinae</taxon>
        <taxon>Triticum</taxon>
    </lineage>
</organism>
<name>A0A8R7UB51_TRIUA</name>
<feature type="compositionally biased region" description="Polar residues" evidence="1">
    <location>
        <begin position="45"/>
        <end position="56"/>
    </location>
</feature>
<dbReference type="EnsemblPlants" id="TuG1812G0400004017.01.T01">
    <property type="protein sequence ID" value="TuG1812G0400004017.01.T01"/>
    <property type="gene ID" value="TuG1812G0400004017.01"/>
</dbReference>
<feature type="region of interest" description="Disordered" evidence="1">
    <location>
        <begin position="74"/>
        <end position="93"/>
    </location>
</feature>
<evidence type="ECO:0000256" key="1">
    <source>
        <dbReference type="SAM" id="MobiDB-lite"/>
    </source>
</evidence>